<dbReference type="Proteomes" id="UP001519460">
    <property type="component" value="Unassembled WGS sequence"/>
</dbReference>
<dbReference type="Gene3D" id="1.20.120.720">
    <property type="entry name" value="Myosin VI head, motor domain, U50 subdomain"/>
    <property type="match status" value="1"/>
</dbReference>
<dbReference type="Pfam" id="PF06017">
    <property type="entry name" value="Myosin_TH1"/>
    <property type="match status" value="1"/>
</dbReference>
<dbReference type="PROSITE" id="PS51757">
    <property type="entry name" value="TH1"/>
    <property type="match status" value="1"/>
</dbReference>
<evidence type="ECO:0000256" key="1">
    <source>
        <dbReference type="ARBA" id="ARBA00008314"/>
    </source>
</evidence>
<accession>A0ABD0JJA9</accession>
<dbReference type="PANTHER" id="PTHR13140:SF713">
    <property type="entry name" value="UNCONVENTIONAL MYOSIN ID"/>
    <property type="match status" value="1"/>
</dbReference>
<evidence type="ECO:0000256" key="7">
    <source>
        <dbReference type="PROSITE-ProRule" id="PRU00782"/>
    </source>
</evidence>
<dbReference type="FunFam" id="1.10.10.820:FF:000001">
    <property type="entry name" value="Myosin heavy chain"/>
    <property type="match status" value="1"/>
</dbReference>
<evidence type="ECO:0000256" key="5">
    <source>
        <dbReference type="ARBA" id="ARBA00023175"/>
    </source>
</evidence>
<comment type="caution">
    <text evidence="10">The sequence shown here is derived from an EMBL/GenBank/DDBJ whole genome shotgun (WGS) entry which is preliminary data.</text>
</comment>
<dbReference type="InterPro" id="IPR001609">
    <property type="entry name" value="Myosin_head_motor_dom-like"/>
</dbReference>
<feature type="domain" description="Myosin motor" evidence="8">
    <location>
        <begin position="1"/>
        <end position="594"/>
    </location>
</feature>
<dbReference type="Gene3D" id="1.20.5.4820">
    <property type="match status" value="1"/>
</dbReference>
<keyword evidence="3" id="KW-0067">ATP-binding</keyword>
<dbReference type="FunFam" id="1.20.58.530:FF:000004">
    <property type="entry name" value="Unconventional myosin ID"/>
    <property type="match status" value="1"/>
</dbReference>
<evidence type="ECO:0000256" key="4">
    <source>
        <dbReference type="ARBA" id="ARBA00023123"/>
    </source>
</evidence>
<dbReference type="GO" id="GO:0005524">
    <property type="term" value="F:ATP binding"/>
    <property type="evidence" value="ECO:0007669"/>
    <property type="project" value="UniProtKB-KW"/>
</dbReference>
<proteinExistence type="inferred from homology"/>
<evidence type="ECO:0000256" key="2">
    <source>
        <dbReference type="ARBA" id="ARBA00022741"/>
    </source>
</evidence>
<dbReference type="SUPFAM" id="SSF52540">
    <property type="entry name" value="P-loop containing nucleoside triphosphate hydrolases"/>
    <property type="match status" value="1"/>
</dbReference>
<dbReference type="AlphaFoldDB" id="A0ABD0JJA9"/>
<dbReference type="Gene3D" id="1.10.10.820">
    <property type="match status" value="1"/>
</dbReference>
<keyword evidence="5" id="KW-0505">Motor protein</keyword>
<comment type="similarity">
    <text evidence="1 7">Belongs to the TRAFAC class myosin-kinesin ATPase superfamily. Myosin family.</text>
</comment>
<dbReference type="InterPro" id="IPR036961">
    <property type="entry name" value="Kinesin_motor_dom_sf"/>
</dbReference>
<evidence type="ECO:0000313" key="11">
    <source>
        <dbReference type="Proteomes" id="UP001519460"/>
    </source>
</evidence>
<keyword evidence="11" id="KW-1185">Reference proteome</keyword>
<name>A0ABD0JJA9_9CAEN</name>
<dbReference type="Gene3D" id="1.20.58.530">
    <property type="match status" value="1"/>
</dbReference>
<dbReference type="GO" id="GO:0003779">
    <property type="term" value="F:actin binding"/>
    <property type="evidence" value="ECO:0007669"/>
    <property type="project" value="UniProtKB-KW"/>
</dbReference>
<feature type="domain" description="TH1" evidence="9">
    <location>
        <begin position="708"/>
        <end position="901"/>
    </location>
</feature>
<evidence type="ECO:0000313" key="10">
    <source>
        <dbReference type="EMBL" id="KAK7474751.1"/>
    </source>
</evidence>
<sequence length="903" mass="103100">ESGSGKTEASKIIMRYIAAVTNVSGQREVERVKDVLIMTNVILEAFGNAKTNRNDNSSRFGKYMDINFDFKGDPIGGHINNYLLEKSRVVHQQQGERNFHSFYQLLMGAPDDRLKDMRLKRDPAHYFFVNQGGDPRAAGIDDRGDYKAVAGALKASGFDPKQIDTLWSVVAAVLHLGNLKFTTENDQDHAVVSSRDDLVDLGRLLSVQTDALERALCSRMIAAGGQVVEKQLAVSDALYARDAFAKAIYDRMFTWIVGRINELIDPRLSGVKYISKNTVIGVLDIYGFEIFDNNSFEQFCINYCNEKLQQLFIELVLKQEQEEYMREGIEWQHVDYFNNKVICDLVELPHKGILAILDEACLTVGKVTDAIFLDAMAQKLKSDRFTCRKLAPADKTLEHNRDFRIKHYAGDVTYSVVGFIDKNKDMLFMDFKRLLFNSSNKAISAMWPEGKQLVTETTKRPMTAGTAFKNSIIALVDKLASKTPFYVRCIKPNEIKSPVQFDDTRTRHQVMYLGLLENVRVRRAGFAFRMAYDRFLQRYKCIARDTWPNYRGNVVDGVRYLVNSQGHSDDVKFGKSKIFIRSPQTLFALEEARDRRIPGIVLFLQKCARGGLARKRAKQMRAIYLIMMRFKRYKMRSYVLSVVDRFRGVKQMRDYGKNVQWPRPPTVLQGLVDMLKKVWRAYMILRKIPKEELPMWQLKVTAGDLLMRRRRDWGLKRKWEGNYLASTRDNSSTADYVSQMNTLKNKDGFTRVLFSCTVRKANKHNKTAERGIVFTDKFIYKLDVKKHFKPMGKGIPFSDVTGVSVTQESDQLIAVHLNGGNDLVICLQSPNNSEERVGELVGVLAHNMKKYLRRDLKLNVENKISCMLGGKNRSIAVHTMAANGGPVFKKEGADLVLIFPTPS</sequence>
<feature type="non-terminal residue" evidence="10">
    <location>
        <position position="1"/>
    </location>
</feature>
<protein>
    <recommendedName>
        <fullName evidence="12">Myosin ID</fullName>
    </recommendedName>
</protein>
<dbReference type="PRINTS" id="PR00193">
    <property type="entry name" value="MYOSINHEAVY"/>
</dbReference>
<comment type="caution">
    <text evidence="7">Lacks conserved residue(s) required for the propagation of feature annotation.</text>
</comment>
<evidence type="ECO:0008006" key="12">
    <source>
        <dbReference type="Google" id="ProtNLM"/>
    </source>
</evidence>
<dbReference type="Gene3D" id="3.40.850.10">
    <property type="entry name" value="Kinesin motor domain"/>
    <property type="match status" value="1"/>
</dbReference>
<dbReference type="GO" id="GO:0016459">
    <property type="term" value="C:myosin complex"/>
    <property type="evidence" value="ECO:0007669"/>
    <property type="project" value="UniProtKB-KW"/>
</dbReference>
<feature type="region of interest" description="Actin-binding" evidence="7">
    <location>
        <begin position="472"/>
        <end position="494"/>
    </location>
</feature>
<dbReference type="PANTHER" id="PTHR13140">
    <property type="entry name" value="MYOSIN"/>
    <property type="match status" value="1"/>
</dbReference>
<dbReference type="InterPro" id="IPR010926">
    <property type="entry name" value="Myosin_TH1"/>
</dbReference>
<organism evidence="10 11">
    <name type="scientific">Batillaria attramentaria</name>
    <dbReference type="NCBI Taxonomy" id="370345"/>
    <lineage>
        <taxon>Eukaryota</taxon>
        <taxon>Metazoa</taxon>
        <taxon>Spiralia</taxon>
        <taxon>Lophotrochozoa</taxon>
        <taxon>Mollusca</taxon>
        <taxon>Gastropoda</taxon>
        <taxon>Caenogastropoda</taxon>
        <taxon>Sorbeoconcha</taxon>
        <taxon>Cerithioidea</taxon>
        <taxon>Batillariidae</taxon>
        <taxon>Batillaria</taxon>
    </lineage>
</organism>
<evidence type="ECO:0000256" key="6">
    <source>
        <dbReference type="ARBA" id="ARBA00023203"/>
    </source>
</evidence>
<dbReference type="SMART" id="SM00242">
    <property type="entry name" value="MYSc"/>
    <property type="match status" value="1"/>
</dbReference>
<dbReference type="InterPro" id="IPR027417">
    <property type="entry name" value="P-loop_NTPase"/>
</dbReference>
<dbReference type="PROSITE" id="PS51456">
    <property type="entry name" value="MYOSIN_MOTOR"/>
    <property type="match status" value="1"/>
</dbReference>
<evidence type="ECO:0000259" key="9">
    <source>
        <dbReference type="PROSITE" id="PS51757"/>
    </source>
</evidence>
<keyword evidence="4 7" id="KW-0518">Myosin</keyword>
<keyword evidence="6 7" id="KW-0009">Actin-binding</keyword>
<evidence type="ECO:0000256" key="3">
    <source>
        <dbReference type="ARBA" id="ARBA00022840"/>
    </source>
</evidence>
<gene>
    <name evidence="10" type="ORF">BaRGS_00033983</name>
</gene>
<keyword evidence="2" id="KW-0547">Nucleotide-binding</keyword>
<dbReference type="Pfam" id="PF00063">
    <property type="entry name" value="Myosin_head"/>
    <property type="match status" value="1"/>
</dbReference>
<dbReference type="EMBL" id="JACVVK020000426">
    <property type="protein sequence ID" value="KAK7474751.1"/>
    <property type="molecule type" value="Genomic_DNA"/>
</dbReference>
<evidence type="ECO:0000259" key="8">
    <source>
        <dbReference type="PROSITE" id="PS51456"/>
    </source>
</evidence>
<reference evidence="10 11" key="1">
    <citation type="journal article" date="2023" name="Sci. Data">
        <title>Genome assembly of the Korean intertidal mud-creeper Batillaria attramentaria.</title>
        <authorList>
            <person name="Patra A.K."/>
            <person name="Ho P.T."/>
            <person name="Jun S."/>
            <person name="Lee S.J."/>
            <person name="Kim Y."/>
            <person name="Won Y.J."/>
        </authorList>
    </citation>
    <scope>NUCLEOTIDE SEQUENCE [LARGE SCALE GENOMIC DNA]</scope>
    <source>
        <strain evidence="10">Wonlab-2016</strain>
    </source>
</reference>